<dbReference type="SMART" id="SM00715">
    <property type="entry name" value="LA"/>
    <property type="match status" value="1"/>
</dbReference>
<organism evidence="8 9">
    <name type="scientific">Lithohypha guttulata</name>
    <dbReference type="NCBI Taxonomy" id="1690604"/>
    <lineage>
        <taxon>Eukaryota</taxon>
        <taxon>Fungi</taxon>
        <taxon>Dikarya</taxon>
        <taxon>Ascomycota</taxon>
        <taxon>Pezizomycotina</taxon>
        <taxon>Eurotiomycetes</taxon>
        <taxon>Chaetothyriomycetidae</taxon>
        <taxon>Chaetothyriales</taxon>
        <taxon>Trichomeriaceae</taxon>
        <taxon>Lithohypha</taxon>
    </lineage>
</organism>
<feature type="compositionally biased region" description="Polar residues" evidence="5">
    <location>
        <begin position="45"/>
        <end position="57"/>
    </location>
</feature>
<dbReference type="Gene3D" id="3.30.70.330">
    <property type="match status" value="1"/>
</dbReference>
<evidence type="ECO:0000259" key="7">
    <source>
        <dbReference type="PROSITE" id="PS50961"/>
    </source>
</evidence>
<feature type="region of interest" description="Disordered" evidence="5">
    <location>
        <begin position="1"/>
        <end position="124"/>
    </location>
</feature>
<evidence type="ECO:0000313" key="9">
    <source>
        <dbReference type="Proteomes" id="UP001309876"/>
    </source>
</evidence>
<evidence type="ECO:0000259" key="6">
    <source>
        <dbReference type="PROSITE" id="PS50102"/>
    </source>
</evidence>
<feature type="compositionally biased region" description="Basic and acidic residues" evidence="5">
    <location>
        <begin position="407"/>
        <end position="420"/>
    </location>
</feature>
<dbReference type="CDD" id="cd12291">
    <property type="entry name" value="RRM1_La"/>
    <property type="match status" value="1"/>
</dbReference>
<accession>A0AAN7T2E3</accession>
<dbReference type="PROSITE" id="PS50102">
    <property type="entry name" value="RRM"/>
    <property type="match status" value="1"/>
</dbReference>
<dbReference type="PRINTS" id="PR00302">
    <property type="entry name" value="LUPUSLA"/>
</dbReference>
<feature type="compositionally biased region" description="Basic and acidic residues" evidence="5">
    <location>
        <begin position="62"/>
        <end position="97"/>
    </location>
</feature>
<evidence type="ECO:0000256" key="3">
    <source>
        <dbReference type="ARBA" id="ARBA00023242"/>
    </source>
</evidence>
<dbReference type="SUPFAM" id="SSF54928">
    <property type="entry name" value="RNA-binding domain, RBD"/>
    <property type="match status" value="1"/>
</dbReference>
<dbReference type="PANTHER" id="PTHR22792:SF140">
    <property type="entry name" value="ACHILLES, ISOFORM A"/>
    <property type="match status" value="1"/>
</dbReference>
<comment type="caution">
    <text evidence="8">The sequence shown here is derived from an EMBL/GenBank/DDBJ whole genome shotgun (WGS) entry which is preliminary data.</text>
</comment>
<dbReference type="Pfam" id="PF00076">
    <property type="entry name" value="RRM_1"/>
    <property type="match status" value="1"/>
</dbReference>
<dbReference type="InterPro" id="IPR002344">
    <property type="entry name" value="Lupus_La"/>
</dbReference>
<name>A0AAN7T2E3_9EURO</name>
<dbReference type="SUPFAM" id="SSF46785">
    <property type="entry name" value="Winged helix' DNA-binding domain"/>
    <property type="match status" value="1"/>
</dbReference>
<evidence type="ECO:0000256" key="5">
    <source>
        <dbReference type="SAM" id="MobiDB-lite"/>
    </source>
</evidence>
<feature type="domain" description="HTH La-type RNA-binding" evidence="7">
    <location>
        <begin position="118"/>
        <end position="208"/>
    </location>
</feature>
<dbReference type="Proteomes" id="UP001309876">
    <property type="component" value="Unassembled WGS sequence"/>
</dbReference>
<dbReference type="InterPro" id="IPR035979">
    <property type="entry name" value="RBD_domain_sf"/>
</dbReference>
<proteinExistence type="predicted"/>
<feature type="compositionally biased region" description="Basic and acidic residues" evidence="5">
    <location>
        <begin position="428"/>
        <end position="460"/>
    </location>
</feature>
<reference evidence="8 9" key="1">
    <citation type="submission" date="2023-08" db="EMBL/GenBank/DDBJ databases">
        <title>Black Yeasts Isolated from many extreme environments.</title>
        <authorList>
            <person name="Coleine C."/>
            <person name="Stajich J.E."/>
            <person name="Selbmann L."/>
        </authorList>
    </citation>
    <scope>NUCLEOTIDE SEQUENCE [LARGE SCALE GENOMIC DNA]</scope>
    <source>
        <strain evidence="8 9">CCFEE 5910</strain>
    </source>
</reference>
<evidence type="ECO:0000256" key="1">
    <source>
        <dbReference type="ARBA" id="ARBA00004123"/>
    </source>
</evidence>
<comment type="subcellular location">
    <subcellularLocation>
        <location evidence="1">Nucleus</location>
    </subcellularLocation>
</comment>
<evidence type="ECO:0000256" key="2">
    <source>
        <dbReference type="ARBA" id="ARBA00022884"/>
    </source>
</evidence>
<dbReference type="InterPro" id="IPR000504">
    <property type="entry name" value="RRM_dom"/>
</dbReference>
<protein>
    <submittedName>
        <fullName evidence="8">Uncharacterized protein</fullName>
    </submittedName>
</protein>
<dbReference type="GO" id="GO:0005634">
    <property type="term" value="C:nucleus"/>
    <property type="evidence" value="ECO:0007669"/>
    <property type="project" value="UniProtKB-SubCell"/>
</dbReference>
<feature type="compositionally biased region" description="Basic and acidic residues" evidence="5">
    <location>
        <begin position="22"/>
        <end position="31"/>
    </location>
</feature>
<sequence length="478" mass="54766">MTDAQAAVTDALNDPVEQNRASAEDAKKMLAELEAAEAEDTTEASSRPENNGATNGSEAEAEDKNEPQVEDEDRSKDREYKRRDRDDRDRGRRDGRGRGRGRGNFNNRGGGVRSVLTSEEKSSDQNAIRKQVEFYFSDSNLPMDQFLLDKVGGNENHAVELDIICSFKRMRHFEPREAIIEALRTSKTLRLVDDDTKVQRKNPLPKSTDNGVNPDMVRVHEDKAMPRTVYVKGFGEEKPSSQFDIEAWFAQFGATNAVRLRRTEDKTFKGSAFCEFETDEMFTKFLEMDPKPKYQDREMLVMSKREYCDKKADDIKAGKIKPNNRFGGNERGRGRGRGGAKHNNDRSRRDRGDDNRDWRERREEDRRNGFRDDKRRDDRDNRDKRGGRERRRSIEKDDRGIPVVKTNDTEREDEKADAIAKAKAIVENAEKQENDSSEVTRTEKDTPAEDVSKKREREEDTGVAEEPAAKKVDAKADA</sequence>
<dbReference type="InterPro" id="IPR036390">
    <property type="entry name" value="WH_DNA-bd_sf"/>
</dbReference>
<dbReference type="SMART" id="SM00360">
    <property type="entry name" value="RRM"/>
    <property type="match status" value="1"/>
</dbReference>
<dbReference type="EMBL" id="JAVRRJ010000003">
    <property type="protein sequence ID" value="KAK5086712.1"/>
    <property type="molecule type" value="Genomic_DNA"/>
</dbReference>
<dbReference type="Pfam" id="PF05383">
    <property type="entry name" value="La"/>
    <property type="match status" value="1"/>
</dbReference>
<dbReference type="InterPro" id="IPR006630">
    <property type="entry name" value="La_HTH"/>
</dbReference>
<dbReference type="GO" id="GO:0006396">
    <property type="term" value="P:RNA processing"/>
    <property type="evidence" value="ECO:0007669"/>
    <property type="project" value="InterPro"/>
</dbReference>
<feature type="compositionally biased region" description="Basic and acidic residues" evidence="5">
    <location>
        <begin position="342"/>
        <end position="400"/>
    </location>
</feature>
<evidence type="ECO:0000256" key="4">
    <source>
        <dbReference type="PROSITE-ProRule" id="PRU00332"/>
    </source>
</evidence>
<evidence type="ECO:0000313" key="8">
    <source>
        <dbReference type="EMBL" id="KAK5086712.1"/>
    </source>
</evidence>
<dbReference type="InterPro" id="IPR012677">
    <property type="entry name" value="Nucleotide-bd_a/b_plait_sf"/>
</dbReference>
<dbReference type="GO" id="GO:0003729">
    <property type="term" value="F:mRNA binding"/>
    <property type="evidence" value="ECO:0007669"/>
    <property type="project" value="TreeGrafter"/>
</dbReference>
<keyword evidence="3" id="KW-0539">Nucleus</keyword>
<gene>
    <name evidence="8" type="ORF">LTR05_003880</name>
</gene>
<dbReference type="PROSITE" id="PS50961">
    <property type="entry name" value="HTH_LA"/>
    <property type="match status" value="1"/>
</dbReference>
<feature type="domain" description="RRM" evidence="6">
    <location>
        <begin position="227"/>
        <end position="306"/>
    </location>
</feature>
<keyword evidence="9" id="KW-1185">Reference proteome</keyword>
<keyword evidence="2 4" id="KW-0694">RNA-binding</keyword>
<dbReference type="PANTHER" id="PTHR22792">
    <property type="entry name" value="LUPUS LA PROTEIN-RELATED"/>
    <property type="match status" value="1"/>
</dbReference>
<dbReference type="GO" id="GO:1990904">
    <property type="term" value="C:ribonucleoprotein complex"/>
    <property type="evidence" value="ECO:0007669"/>
    <property type="project" value="InterPro"/>
</dbReference>
<dbReference type="InterPro" id="IPR045180">
    <property type="entry name" value="La_dom_prot"/>
</dbReference>
<feature type="compositionally biased region" description="Basic and acidic residues" evidence="5">
    <location>
        <begin position="467"/>
        <end position="478"/>
    </location>
</feature>
<dbReference type="InterPro" id="IPR036388">
    <property type="entry name" value="WH-like_DNA-bd_sf"/>
</dbReference>
<dbReference type="AlphaFoldDB" id="A0AAN7T2E3"/>
<feature type="region of interest" description="Disordered" evidence="5">
    <location>
        <begin position="313"/>
        <end position="478"/>
    </location>
</feature>
<dbReference type="Gene3D" id="1.10.10.10">
    <property type="entry name" value="Winged helix-like DNA-binding domain superfamily/Winged helix DNA-binding domain"/>
    <property type="match status" value="1"/>
</dbReference>